<gene>
    <name evidence="2" type="ORF">J1605_007291</name>
</gene>
<comment type="caution">
    <text evidence="2">The sequence shown here is derived from an EMBL/GenBank/DDBJ whole genome shotgun (WGS) entry which is preliminary data.</text>
</comment>
<dbReference type="InterPro" id="IPR031273">
    <property type="entry name" value="PARP4"/>
</dbReference>
<dbReference type="PANTHER" id="PTHR46530">
    <property type="entry name" value="PROTEIN MONO-ADP-RIBOSYLTRANSFERASE PARP4"/>
    <property type="match status" value="1"/>
</dbReference>
<dbReference type="InterPro" id="IPR058905">
    <property type="entry name" value="WGR-like_PARP4"/>
</dbReference>
<accession>A0AB34H1Y7</accession>
<name>A0AB34H1Y7_ESCRO</name>
<dbReference type="GO" id="GO:0003950">
    <property type="term" value="F:NAD+ poly-ADP-ribosyltransferase activity"/>
    <property type="evidence" value="ECO:0007669"/>
    <property type="project" value="InterPro"/>
</dbReference>
<reference evidence="2 3" key="1">
    <citation type="submission" date="2022-11" db="EMBL/GenBank/DDBJ databases">
        <title>Whole genome sequence of Eschrichtius robustus ER-17-0199.</title>
        <authorList>
            <person name="Bruniche-Olsen A."/>
            <person name="Black A.N."/>
            <person name="Fields C.J."/>
            <person name="Walden K."/>
            <person name="Dewoody J.A."/>
        </authorList>
    </citation>
    <scope>NUCLEOTIDE SEQUENCE [LARGE SCALE GENOMIC DNA]</scope>
    <source>
        <strain evidence="2">ER-17-0199</strain>
        <tissue evidence="2">Blubber</tissue>
    </source>
</reference>
<dbReference type="PANTHER" id="PTHR46530:SF1">
    <property type="entry name" value="PROTEIN MONO-ADP-RIBOSYLTRANSFERASE PARP4"/>
    <property type="match status" value="1"/>
</dbReference>
<dbReference type="Pfam" id="PF26166">
    <property type="entry name" value="WGR-like_PARP4"/>
    <property type="match status" value="1"/>
</dbReference>
<evidence type="ECO:0000259" key="1">
    <source>
        <dbReference type="Pfam" id="PF26166"/>
    </source>
</evidence>
<keyword evidence="3" id="KW-1185">Reference proteome</keyword>
<evidence type="ECO:0000313" key="3">
    <source>
        <dbReference type="Proteomes" id="UP001159641"/>
    </source>
</evidence>
<dbReference type="AlphaFoldDB" id="A0AB34H1Y7"/>
<feature type="domain" description="PARP4 WGR-like" evidence="1">
    <location>
        <begin position="2"/>
        <end position="39"/>
    </location>
</feature>
<dbReference type="Proteomes" id="UP001159641">
    <property type="component" value="Unassembled WGS sequence"/>
</dbReference>
<protein>
    <recommendedName>
        <fullName evidence="1">PARP4 WGR-like domain-containing protein</fullName>
    </recommendedName>
</protein>
<organism evidence="2 3">
    <name type="scientific">Eschrichtius robustus</name>
    <name type="common">California gray whale</name>
    <name type="synonym">Eschrichtius gibbosus</name>
    <dbReference type="NCBI Taxonomy" id="9764"/>
    <lineage>
        <taxon>Eukaryota</taxon>
        <taxon>Metazoa</taxon>
        <taxon>Chordata</taxon>
        <taxon>Craniata</taxon>
        <taxon>Vertebrata</taxon>
        <taxon>Euteleostomi</taxon>
        <taxon>Mammalia</taxon>
        <taxon>Eutheria</taxon>
        <taxon>Laurasiatheria</taxon>
        <taxon>Artiodactyla</taxon>
        <taxon>Whippomorpha</taxon>
        <taxon>Cetacea</taxon>
        <taxon>Mysticeti</taxon>
        <taxon>Eschrichtiidae</taxon>
        <taxon>Eschrichtius</taxon>
    </lineage>
</organism>
<dbReference type="GO" id="GO:0005737">
    <property type="term" value="C:cytoplasm"/>
    <property type="evidence" value="ECO:0007669"/>
    <property type="project" value="TreeGrafter"/>
</dbReference>
<evidence type="ECO:0000313" key="2">
    <source>
        <dbReference type="EMBL" id="KAJ8785694.1"/>
    </source>
</evidence>
<dbReference type="EMBL" id="JAIQCJ010002014">
    <property type="protein sequence ID" value="KAJ8785694.1"/>
    <property type="molecule type" value="Genomic_DNA"/>
</dbReference>
<proteinExistence type="predicted"/>
<sequence length="94" mass="10278">MVELRCPQSPEDPGDHSFLISAHFLLTDGIELLSEEAVNSSVLSPEVSGLVEMLWAEALSHLEHTVLRPVHRTSLNDVSPVSLRPTLMGPTCFS</sequence>